<dbReference type="Proteomes" id="UP000479000">
    <property type="component" value="Unassembled WGS sequence"/>
</dbReference>
<sequence length="89" mass="10206">MPHFRNVKNIHIFCKDGCNGRHGDIHGEPSHSTSVPLLPTTAERRHSVESVLYVAKLMIYIREQAWKQFQRVTSGANKFSKLWSTGSRK</sequence>
<name>A0A6H5H7U2_9HEMI</name>
<dbReference type="EMBL" id="CADCXU010022013">
    <property type="protein sequence ID" value="CAB0009677.1"/>
    <property type="molecule type" value="Genomic_DNA"/>
</dbReference>
<reference evidence="1 2" key="1">
    <citation type="submission" date="2020-02" db="EMBL/GenBank/DDBJ databases">
        <authorList>
            <person name="Ferguson B K."/>
        </authorList>
    </citation>
    <scope>NUCLEOTIDE SEQUENCE [LARGE SCALE GENOMIC DNA]</scope>
</reference>
<keyword evidence="2" id="KW-1185">Reference proteome</keyword>
<evidence type="ECO:0000313" key="2">
    <source>
        <dbReference type="Proteomes" id="UP000479000"/>
    </source>
</evidence>
<evidence type="ECO:0000313" key="1">
    <source>
        <dbReference type="EMBL" id="CAB0009677.1"/>
    </source>
</evidence>
<protein>
    <submittedName>
        <fullName evidence="1">Uncharacterized protein</fullName>
    </submittedName>
</protein>
<accession>A0A6H5H7U2</accession>
<gene>
    <name evidence="1" type="ORF">NTEN_LOCUS14796</name>
</gene>
<dbReference type="AlphaFoldDB" id="A0A6H5H7U2"/>
<organism evidence="1 2">
    <name type="scientific">Nesidiocoris tenuis</name>
    <dbReference type="NCBI Taxonomy" id="355587"/>
    <lineage>
        <taxon>Eukaryota</taxon>
        <taxon>Metazoa</taxon>
        <taxon>Ecdysozoa</taxon>
        <taxon>Arthropoda</taxon>
        <taxon>Hexapoda</taxon>
        <taxon>Insecta</taxon>
        <taxon>Pterygota</taxon>
        <taxon>Neoptera</taxon>
        <taxon>Paraneoptera</taxon>
        <taxon>Hemiptera</taxon>
        <taxon>Heteroptera</taxon>
        <taxon>Panheteroptera</taxon>
        <taxon>Cimicomorpha</taxon>
        <taxon>Miridae</taxon>
        <taxon>Dicyphina</taxon>
        <taxon>Nesidiocoris</taxon>
    </lineage>
</organism>
<proteinExistence type="predicted"/>